<reference evidence="2" key="2">
    <citation type="submission" date="2024-10" db="UniProtKB">
        <authorList>
            <consortium name="EnsemblProtists"/>
        </authorList>
    </citation>
    <scope>IDENTIFICATION</scope>
</reference>
<dbReference type="KEGG" id="ehx:EMIHUDRAFT_198187"/>
<accession>A0A0D3IEE7</accession>
<evidence type="ECO:0000256" key="1">
    <source>
        <dbReference type="SAM" id="MobiDB-lite"/>
    </source>
</evidence>
<feature type="region of interest" description="Disordered" evidence="1">
    <location>
        <begin position="433"/>
        <end position="454"/>
    </location>
</feature>
<feature type="compositionally biased region" description="Acidic residues" evidence="1">
    <location>
        <begin position="437"/>
        <end position="446"/>
    </location>
</feature>
<protein>
    <submittedName>
        <fullName evidence="2">Uncharacterized protein</fullName>
    </submittedName>
</protein>
<dbReference type="RefSeq" id="XP_005756999.1">
    <property type="nucleotide sequence ID" value="XM_005756942.1"/>
</dbReference>
<dbReference type="RefSeq" id="XP_005762061.1">
    <property type="nucleotide sequence ID" value="XM_005762004.1"/>
</dbReference>
<dbReference type="Proteomes" id="UP000013827">
    <property type="component" value="Unassembled WGS sequence"/>
</dbReference>
<organism evidence="2 3">
    <name type="scientific">Emiliania huxleyi (strain CCMP1516)</name>
    <dbReference type="NCBI Taxonomy" id="280463"/>
    <lineage>
        <taxon>Eukaryota</taxon>
        <taxon>Haptista</taxon>
        <taxon>Haptophyta</taxon>
        <taxon>Prymnesiophyceae</taxon>
        <taxon>Isochrysidales</taxon>
        <taxon>Noelaerhabdaceae</taxon>
        <taxon>Emiliania</taxon>
    </lineage>
</organism>
<feature type="compositionally biased region" description="Basic residues" evidence="1">
    <location>
        <begin position="86"/>
        <end position="97"/>
    </location>
</feature>
<feature type="compositionally biased region" description="Basic and acidic residues" evidence="1">
    <location>
        <begin position="74"/>
        <end position="85"/>
    </location>
</feature>
<feature type="compositionally biased region" description="Basic and acidic residues" evidence="1">
    <location>
        <begin position="48"/>
        <end position="64"/>
    </location>
</feature>
<proteinExistence type="predicted"/>
<dbReference type="GeneID" id="17250673"/>
<dbReference type="PaxDb" id="2903-EOD04570"/>
<dbReference type="EnsemblProtists" id="EOD09632">
    <property type="protein sequence ID" value="EOD09632"/>
    <property type="gene ID" value="EMIHUDRAFT_198187"/>
</dbReference>
<dbReference type="HOGENOM" id="CLU_037580_0_0_1"/>
<dbReference type="KEGG" id="ehx:EMIHUDRAFT_221080"/>
<name>A0A0D3IEE7_EMIH1</name>
<keyword evidence="3" id="KW-1185">Reference proteome</keyword>
<dbReference type="EnsemblProtists" id="EOD04570">
    <property type="protein sequence ID" value="EOD04570"/>
    <property type="gene ID" value="EMIHUDRAFT_221080"/>
</dbReference>
<evidence type="ECO:0000313" key="3">
    <source>
        <dbReference type="Proteomes" id="UP000013827"/>
    </source>
</evidence>
<feature type="compositionally biased region" description="Basic and acidic residues" evidence="1">
    <location>
        <begin position="30"/>
        <end position="41"/>
    </location>
</feature>
<reference evidence="3" key="1">
    <citation type="journal article" date="2013" name="Nature">
        <title>Pan genome of the phytoplankton Emiliania underpins its global distribution.</title>
        <authorList>
            <person name="Read B.A."/>
            <person name="Kegel J."/>
            <person name="Klute M.J."/>
            <person name="Kuo A."/>
            <person name="Lefebvre S.C."/>
            <person name="Maumus F."/>
            <person name="Mayer C."/>
            <person name="Miller J."/>
            <person name="Monier A."/>
            <person name="Salamov A."/>
            <person name="Young J."/>
            <person name="Aguilar M."/>
            <person name="Claverie J.M."/>
            <person name="Frickenhaus S."/>
            <person name="Gonzalez K."/>
            <person name="Herman E.K."/>
            <person name="Lin Y.C."/>
            <person name="Napier J."/>
            <person name="Ogata H."/>
            <person name="Sarno A.F."/>
            <person name="Shmutz J."/>
            <person name="Schroeder D."/>
            <person name="de Vargas C."/>
            <person name="Verret F."/>
            <person name="von Dassow P."/>
            <person name="Valentin K."/>
            <person name="Van de Peer Y."/>
            <person name="Wheeler G."/>
            <person name="Dacks J.B."/>
            <person name="Delwiche C.F."/>
            <person name="Dyhrman S.T."/>
            <person name="Glockner G."/>
            <person name="John U."/>
            <person name="Richards T."/>
            <person name="Worden A.Z."/>
            <person name="Zhang X."/>
            <person name="Grigoriev I.V."/>
            <person name="Allen A.E."/>
            <person name="Bidle K."/>
            <person name="Borodovsky M."/>
            <person name="Bowler C."/>
            <person name="Brownlee C."/>
            <person name="Cock J.M."/>
            <person name="Elias M."/>
            <person name="Gladyshev V.N."/>
            <person name="Groth M."/>
            <person name="Guda C."/>
            <person name="Hadaegh A."/>
            <person name="Iglesias-Rodriguez M.D."/>
            <person name="Jenkins J."/>
            <person name="Jones B.M."/>
            <person name="Lawson T."/>
            <person name="Leese F."/>
            <person name="Lindquist E."/>
            <person name="Lobanov A."/>
            <person name="Lomsadze A."/>
            <person name="Malik S.B."/>
            <person name="Marsh M.E."/>
            <person name="Mackinder L."/>
            <person name="Mock T."/>
            <person name="Mueller-Roeber B."/>
            <person name="Pagarete A."/>
            <person name="Parker M."/>
            <person name="Probert I."/>
            <person name="Quesneville H."/>
            <person name="Raines C."/>
            <person name="Rensing S.A."/>
            <person name="Riano-Pachon D.M."/>
            <person name="Richier S."/>
            <person name="Rokitta S."/>
            <person name="Shiraiwa Y."/>
            <person name="Soanes D.M."/>
            <person name="van der Giezen M."/>
            <person name="Wahlund T.M."/>
            <person name="Williams B."/>
            <person name="Wilson W."/>
            <person name="Wolfe G."/>
            <person name="Wurch L.L."/>
        </authorList>
    </citation>
    <scope>NUCLEOTIDE SEQUENCE</scope>
</reference>
<dbReference type="GeneID" id="17255754"/>
<dbReference type="AlphaFoldDB" id="A0A0D3IEE7"/>
<sequence length="454" mass="51341">MADSSVSGSIDHADPDQPPPPKLSADASEEERTARAAIMKERAKRQRQQHEKNRQPRERSERQYESGAAKRKKAGTEAKKADANRRRQVVSQHRRQAREKARPPLGESFASIRQREEQRLLGERFLFVPQRVRVSEGELAGQCGTMLERGQLCFPDPVPNDPRHIMSLELDASGRVAITEPKHHHQVLLDGSEDEKPVLLSPYAVEPWPSVGQLVDMHHGSNLEDEPDRAMNHLGTVVAFHPWQHWGLEGESFYLVKRQTYALPEHVEAMAGGDVRVGSWVRLLPPHPDARYELGREAIAPNAYGQVTRRRFELSETIARRMLERLHLQEPLTTADTHKLLEIVPVTGAEEVYLPLPDVHVVLHRCETCSDCLVLESTFLLAYDTDFAPLDSEDMQNPCRSHCPIDHDYMCKCAREQYSHWECRTGCRDCTGSGSELDSETDEESAPADMSVSP</sequence>
<evidence type="ECO:0000313" key="2">
    <source>
        <dbReference type="EnsemblProtists" id="EOD09632"/>
    </source>
</evidence>
<feature type="region of interest" description="Disordered" evidence="1">
    <location>
        <begin position="1"/>
        <end position="104"/>
    </location>
</feature>